<gene>
    <name evidence="2" type="ORF">MgSA37_03245</name>
</gene>
<dbReference type="InterPro" id="IPR006016">
    <property type="entry name" value="UspA"/>
</dbReference>
<sequence>MKTILVLTDFSENATHAAASAVLLGAKLHTNLLLFHNYQSLPVTPFYAGSAMVAEEPEWFAEESKKHLAELEKTLDPVLATVDEDDIKPHIHSESYEGNLVENIKLISGKKEVELIVMGSRTKDPIDHFFFGSETTSVIHHAKCPVLIIPPKNDLSNLNKIVFATDFDKADFGAIQYLIKIGKLFDTEIEVIHVVEPGDTTAVKTAKETLFREHVAKLKYPKITYRKIIGKDVVKRLNRLCKETGTGLLAMVHQHHYLFVRMLKHSVTKEIMIDQNIPLMVFPSM</sequence>
<dbReference type="PANTHER" id="PTHR46268:SF6">
    <property type="entry name" value="UNIVERSAL STRESS PROTEIN UP12"/>
    <property type="match status" value="1"/>
</dbReference>
<comment type="similarity">
    <text evidence="1">Belongs to the universal stress protein A family.</text>
</comment>
<dbReference type="OrthoDB" id="789733at2"/>
<keyword evidence="3" id="KW-1185">Reference proteome</keyword>
<evidence type="ECO:0000313" key="3">
    <source>
        <dbReference type="Proteomes" id="UP000218263"/>
    </source>
</evidence>
<dbReference type="AlphaFoldDB" id="A0A0X8X3K8"/>
<dbReference type="CDD" id="cd00293">
    <property type="entry name" value="USP-like"/>
    <property type="match status" value="2"/>
</dbReference>
<dbReference type="KEGG" id="mgot:MgSA37_03245"/>
<proteinExistence type="inferred from homology"/>
<dbReference type="Gene3D" id="3.40.50.620">
    <property type="entry name" value="HUPs"/>
    <property type="match status" value="2"/>
</dbReference>
<dbReference type="Pfam" id="PF00582">
    <property type="entry name" value="Usp"/>
    <property type="match status" value="2"/>
</dbReference>
<dbReference type="EMBL" id="AP017313">
    <property type="protein sequence ID" value="BAU55064.1"/>
    <property type="molecule type" value="Genomic_DNA"/>
</dbReference>
<evidence type="ECO:0000256" key="1">
    <source>
        <dbReference type="ARBA" id="ARBA00008791"/>
    </source>
</evidence>
<dbReference type="Proteomes" id="UP000218263">
    <property type="component" value="Chromosome"/>
</dbReference>
<dbReference type="InterPro" id="IPR014729">
    <property type="entry name" value="Rossmann-like_a/b/a_fold"/>
</dbReference>
<protein>
    <submittedName>
        <fullName evidence="2">Universal stress protein/MT2085</fullName>
    </submittedName>
</protein>
<accession>A0A0X8X3K8</accession>
<reference evidence="2 3" key="1">
    <citation type="submission" date="2015-12" db="EMBL/GenBank/DDBJ databases">
        <title>Genome sequence of Mucilaginibacter gotjawali.</title>
        <authorList>
            <person name="Lee J.S."/>
            <person name="Lee K.C."/>
            <person name="Kim K.K."/>
            <person name="Lee B.W."/>
        </authorList>
    </citation>
    <scope>NUCLEOTIDE SEQUENCE [LARGE SCALE GENOMIC DNA]</scope>
    <source>
        <strain evidence="2 3">SA3-7</strain>
    </source>
</reference>
<dbReference type="RefSeq" id="WP_096353230.1">
    <property type="nucleotide sequence ID" value="NZ_AP017313.1"/>
</dbReference>
<organism evidence="2 3">
    <name type="scientific">Mucilaginibacter gotjawali</name>
    <dbReference type="NCBI Taxonomy" id="1550579"/>
    <lineage>
        <taxon>Bacteria</taxon>
        <taxon>Pseudomonadati</taxon>
        <taxon>Bacteroidota</taxon>
        <taxon>Sphingobacteriia</taxon>
        <taxon>Sphingobacteriales</taxon>
        <taxon>Sphingobacteriaceae</taxon>
        <taxon>Mucilaginibacter</taxon>
    </lineage>
</organism>
<evidence type="ECO:0000313" key="2">
    <source>
        <dbReference type="EMBL" id="BAU55064.1"/>
    </source>
</evidence>
<name>A0A0X8X3K8_9SPHI</name>
<dbReference type="SUPFAM" id="SSF52402">
    <property type="entry name" value="Adenine nucleotide alpha hydrolases-like"/>
    <property type="match status" value="2"/>
</dbReference>
<dbReference type="InterPro" id="IPR006015">
    <property type="entry name" value="Universal_stress_UspA"/>
</dbReference>
<dbReference type="PRINTS" id="PR01438">
    <property type="entry name" value="UNVRSLSTRESS"/>
</dbReference>
<dbReference type="PANTHER" id="PTHR46268">
    <property type="entry name" value="STRESS RESPONSE PROTEIN NHAX"/>
    <property type="match status" value="1"/>
</dbReference>